<keyword evidence="2" id="KW-0479">Metal-binding</keyword>
<dbReference type="AlphaFoldDB" id="A0ABD1CTQ0"/>
<proteinExistence type="predicted"/>
<evidence type="ECO:0000256" key="6">
    <source>
        <dbReference type="ARBA" id="ARBA00023015"/>
    </source>
</evidence>
<feature type="compositionally biased region" description="Polar residues" evidence="10">
    <location>
        <begin position="215"/>
        <end position="229"/>
    </location>
</feature>
<dbReference type="SMART" id="SM00355">
    <property type="entry name" value="ZnF_C2H2"/>
    <property type="match status" value="9"/>
</dbReference>
<dbReference type="Proteomes" id="UP001562425">
    <property type="component" value="Unassembled WGS sequence"/>
</dbReference>
<evidence type="ECO:0000256" key="8">
    <source>
        <dbReference type="ARBA" id="ARBA00023242"/>
    </source>
</evidence>
<keyword evidence="8" id="KW-0539">Nucleus</keyword>
<dbReference type="EMBL" id="JBEHCU010009480">
    <property type="protein sequence ID" value="KAL1379811.1"/>
    <property type="molecule type" value="Genomic_DNA"/>
</dbReference>
<dbReference type="FunFam" id="3.30.160.60:FF:000446">
    <property type="entry name" value="Zinc finger protein"/>
    <property type="match status" value="1"/>
</dbReference>
<feature type="domain" description="C2H2-type" evidence="11">
    <location>
        <begin position="613"/>
        <end position="640"/>
    </location>
</feature>
<evidence type="ECO:0000256" key="5">
    <source>
        <dbReference type="ARBA" id="ARBA00022833"/>
    </source>
</evidence>
<evidence type="ECO:0000256" key="7">
    <source>
        <dbReference type="ARBA" id="ARBA00023163"/>
    </source>
</evidence>
<evidence type="ECO:0000313" key="13">
    <source>
        <dbReference type="Proteomes" id="UP001562425"/>
    </source>
</evidence>
<evidence type="ECO:0000256" key="9">
    <source>
        <dbReference type="PROSITE-ProRule" id="PRU00042"/>
    </source>
</evidence>
<dbReference type="Pfam" id="PF00096">
    <property type="entry name" value="zf-C2H2"/>
    <property type="match status" value="4"/>
</dbReference>
<keyword evidence="4 9" id="KW-0863">Zinc-finger</keyword>
<feature type="region of interest" description="Disordered" evidence="10">
    <location>
        <begin position="215"/>
        <end position="242"/>
    </location>
</feature>
<comment type="caution">
    <text evidence="12">The sequence shown here is derived from an EMBL/GenBank/DDBJ whole genome shotgun (WGS) entry which is preliminary data.</text>
</comment>
<feature type="domain" description="C2H2-type" evidence="11">
    <location>
        <begin position="556"/>
        <end position="584"/>
    </location>
</feature>
<organism evidence="12 13">
    <name type="scientific">Culex pipiens pipiens</name>
    <name type="common">Northern house mosquito</name>
    <dbReference type="NCBI Taxonomy" id="38569"/>
    <lineage>
        <taxon>Eukaryota</taxon>
        <taxon>Metazoa</taxon>
        <taxon>Ecdysozoa</taxon>
        <taxon>Arthropoda</taxon>
        <taxon>Hexapoda</taxon>
        <taxon>Insecta</taxon>
        <taxon>Pterygota</taxon>
        <taxon>Neoptera</taxon>
        <taxon>Endopterygota</taxon>
        <taxon>Diptera</taxon>
        <taxon>Nematocera</taxon>
        <taxon>Culicoidea</taxon>
        <taxon>Culicidae</taxon>
        <taxon>Culicinae</taxon>
        <taxon>Culicini</taxon>
        <taxon>Culex</taxon>
        <taxon>Culex</taxon>
    </lineage>
</organism>
<feature type="domain" description="C2H2-type" evidence="11">
    <location>
        <begin position="414"/>
        <end position="441"/>
    </location>
</feature>
<feature type="domain" description="C2H2-type" evidence="11">
    <location>
        <begin position="584"/>
        <end position="607"/>
    </location>
</feature>
<dbReference type="PANTHER" id="PTHR47772:SF13">
    <property type="entry name" value="GASTRULA ZINC FINGER PROTEIN XLCGF49.1-LIKE-RELATED"/>
    <property type="match status" value="1"/>
</dbReference>
<keyword evidence="3" id="KW-0677">Repeat</keyword>
<evidence type="ECO:0000256" key="1">
    <source>
        <dbReference type="ARBA" id="ARBA00004123"/>
    </source>
</evidence>
<dbReference type="GO" id="GO:0008270">
    <property type="term" value="F:zinc ion binding"/>
    <property type="evidence" value="ECO:0007669"/>
    <property type="project" value="UniProtKB-KW"/>
</dbReference>
<dbReference type="Pfam" id="PF13912">
    <property type="entry name" value="zf-C2H2_6"/>
    <property type="match status" value="1"/>
</dbReference>
<evidence type="ECO:0000259" key="11">
    <source>
        <dbReference type="PROSITE" id="PS50157"/>
    </source>
</evidence>
<dbReference type="SUPFAM" id="SSF57667">
    <property type="entry name" value="beta-beta-alpha zinc fingers"/>
    <property type="match status" value="4"/>
</dbReference>
<comment type="subcellular location">
    <subcellularLocation>
        <location evidence="1">Nucleus</location>
    </subcellularLocation>
</comment>
<feature type="domain" description="C2H2-type" evidence="11">
    <location>
        <begin position="497"/>
        <end position="525"/>
    </location>
</feature>
<keyword evidence="6" id="KW-0805">Transcription regulation</keyword>
<sequence length="711" mass="81780">MLLLVLMRNLCSARPASQFSIMDINLQIAALDYPTEDDPRLLITLLTVPAIMVVPKTFCSFCLRERPLDGAYYGYNIDNSHPILRETMEEIFGPKFKLEKFSICTPCWNMIQLMDDFRTCCFEANSRAEQIKSGLKSEDDWFTQDTVKMIEAMHSAVRDQIEQIKTSVAEAIHEPNSNNNVITIDDSDDERDSTNLVIDDQPLEDQTEDAIETQAETENSIVETNTPTVDQIPEEQQPDPDSIMVEEAGPNTPPEVPPFSIKIEPEDNISEENSMQLVIEAQRSPLLDRPDNIVKEEPTDQASILPQILIENIKSEVVLPEESMDAEYGNQTPTPEDHERAVHEEAEPDNLFTEISVENIKIEKDEVREKIANLLNARVLQCGRCGTSFKFKRGLIIHLKNCKDQTAVGPDVMYTCQICWASYRSRTNFKAHINQHIDHKPYKCRLQCKKHFFGLKGRLKHEEKCNSDTSCSVCDRTFAEKELLFAHIKSAHGKITFTCEICDIRFPHRVALRRHGLKMHKERAGGIPCRRCNIHVSKTAHEANLHVKECRERFTFDCDECDAKLQTPSHLKTHKELYHDEPKYDCNFCGKKFKRKEIAVKHQITHSKALKKFPCAKCDKTFGTTTNLKRHMNVHLPVRPYPCPTCEKRFSSKQAMEIHAKLNCANVREGKITCPFCRKKYLVRATFKKHIEEKHWEQLQDSAFELQIDTM</sequence>
<keyword evidence="5" id="KW-0862">Zinc</keyword>
<dbReference type="PROSITE" id="PS00028">
    <property type="entry name" value="ZINC_FINGER_C2H2_1"/>
    <property type="match status" value="7"/>
</dbReference>
<protein>
    <recommendedName>
        <fullName evidence="11">C2H2-type domain-containing protein</fullName>
    </recommendedName>
</protein>
<evidence type="ECO:0000256" key="4">
    <source>
        <dbReference type="ARBA" id="ARBA00022771"/>
    </source>
</evidence>
<evidence type="ECO:0000256" key="2">
    <source>
        <dbReference type="ARBA" id="ARBA00022723"/>
    </source>
</evidence>
<keyword evidence="13" id="KW-1185">Reference proteome</keyword>
<dbReference type="InterPro" id="IPR036236">
    <property type="entry name" value="Znf_C2H2_sf"/>
</dbReference>
<dbReference type="PROSITE" id="PS50157">
    <property type="entry name" value="ZINC_FINGER_C2H2_2"/>
    <property type="match status" value="7"/>
</dbReference>
<dbReference type="GO" id="GO:0005634">
    <property type="term" value="C:nucleus"/>
    <property type="evidence" value="ECO:0007669"/>
    <property type="project" value="UniProtKB-SubCell"/>
</dbReference>
<dbReference type="InterPro" id="IPR050636">
    <property type="entry name" value="C2H2-ZF_domain-containing"/>
</dbReference>
<evidence type="ECO:0000256" key="10">
    <source>
        <dbReference type="SAM" id="MobiDB-lite"/>
    </source>
</evidence>
<feature type="domain" description="C2H2-type" evidence="11">
    <location>
        <begin position="641"/>
        <end position="671"/>
    </location>
</feature>
<evidence type="ECO:0000256" key="3">
    <source>
        <dbReference type="ARBA" id="ARBA00022737"/>
    </source>
</evidence>
<dbReference type="PANTHER" id="PTHR47772">
    <property type="entry name" value="ZINC FINGER PROTEIN 200"/>
    <property type="match status" value="1"/>
</dbReference>
<feature type="domain" description="C2H2-type" evidence="11">
    <location>
        <begin position="469"/>
        <end position="492"/>
    </location>
</feature>
<reference evidence="12 13" key="1">
    <citation type="submission" date="2024-05" db="EMBL/GenBank/DDBJ databases">
        <title>Culex pipiens pipiens assembly and annotation.</title>
        <authorList>
            <person name="Alout H."/>
            <person name="Durand T."/>
        </authorList>
    </citation>
    <scope>NUCLEOTIDE SEQUENCE [LARGE SCALE GENOMIC DNA]</scope>
    <source>
        <strain evidence="12">HA-2024</strain>
        <tissue evidence="12">Whole body</tissue>
    </source>
</reference>
<gene>
    <name evidence="12" type="ORF">pipiens_003726</name>
</gene>
<dbReference type="Gene3D" id="3.30.160.60">
    <property type="entry name" value="Classic Zinc Finger"/>
    <property type="match status" value="5"/>
</dbReference>
<accession>A0ABD1CTQ0</accession>
<evidence type="ECO:0000313" key="12">
    <source>
        <dbReference type="EMBL" id="KAL1379811.1"/>
    </source>
</evidence>
<dbReference type="InterPro" id="IPR013087">
    <property type="entry name" value="Znf_C2H2_type"/>
</dbReference>
<name>A0ABD1CTQ0_CULPP</name>
<keyword evidence="7" id="KW-0804">Transcription</keyword>